<dbReference type="AlphaFoldDB" id="A0AAD6U648"/>
<dbReference type="EMBL" id="JARJCN010000021">
    <property type="protein sequence ID" value="KAJ7090789.1"/>
    <property type="molecule type" value="Genomic_DNA"/>
</dbReference>
<protein>
    <submittedName>
        <fullName evidence="2">Uncharacterized protein</fullName>
    </submittedName>
</protein>
<keyword evidence="3" id="KW-1185">Reference proteome</keyword>
<comment type="caution">
    <text evidence="2">The sequence shown here is derived from an EMBL/GenBank/DDBJ whole genome shotgun (WGS) entry which is preliminary data.</text>
</comment>
<evidence type="ECO:0000313" key="2">
    <source>
        <dbReference type="EMBL" id="KAJ7090789.1"/>
    </source>
</evidence>
<feature type="region of interest" description="Disordered" evidence="1">
    <location>
        <begin position="1"/>
        <end position="77"/>
    </location>
</feature>
<gene>
    <name evidence="2" type="ORF">B0H15DRAFT_245214</name>
</gene>
<feature type="compositionally biased region" description="Polar residues" evidence="1">
    <location>
        <begin position="179"/>
        <end position="188"/>
    </location>
</feature>
<organism evidence="2 3">
    <name type="scientific">Mycena belliarum</name>
    <dbReference type="NCBI Taxonomy" id="1033014"/>
    <lineage>
        <taxon>Eukaryota</taxon>
        <taxon>Fungi</taxon>
        <taxon>Dikarya</taxon>
        <taxon>Basidiomycota</taxon>
        <taxon>Agaricomycotina</taxon>
        <taxon>Agaricomycetes</taxon>
        <taxon>Agaricomycetidae</taxon>
        <taxon>Agaricales</taxon>
        <taxon>Marasmiineae</taxon>
        <taxon>Mycenaceae</taxon>
        <taxon>Mycena</taxon>
    </lineage>
</organism>
<evidence type="ECO:0000313" key="3">
    <source>
        <dbReference type="Proteomes" id="UP001222325"/>
    </source>
</evidence>
<feature type="region of interest" description="Disordered" evidence="1">
    <location>
        <begin position="178"/>
        <end position="247"/>
    </location>
</feature>
<reference evidence="2" key="1">
    <citation type="submission" date="2023-03" db="EMBL/GenBank/DDBJ databases">
        <title>Massive genome expansion in bonnet fungi (Mycena s.s.) driven by repeated elements and novel gene families across ecological guilds.</title>
        <authorList>
            <consortium name="Lawrence Berkeley National Laboratory"/>
            <person name="Harder C.B."/>
            <person name="Miyauchi S."/>
            <person name="Viragh M."/>
            <person name="Kuo A."/>
            <person name="Thoen E."/>
            <person name="Andreopoulos B."/>
            <person name="Lu D."/>
            <person name="Skrede I."/>
            <person name="Drula E."/>
            <person name="Henrissat B."/>
            <person name="Morin E."/>
            <person name="Kohler A."/>
            <person name="Barry K."/>
            <person name="LaButti K."/>
            <person name="Morin E."/>
            <person name="Salamov A."/>
            <person name="Lipzen A."/>
            <person name="Mereny Z."/>
            <person name="Hegedus B."/>
            <person name="Baldrian P."/>
            <person name="Stursova M."/>
            <person name="Weitz H."/>
            <person name="Taylor A."/>
            <person name="Grigoriev I.V."/>
            <person name="Nagy L.G."/>
            <person name="Martin F."/>
            <person name="Kauserud H."/>
        </authorList>
    </citation>
    <scope>NUCLEOTIDE SEQUENCE</scope>
    <source>
        <strain evidence="2">CBHHK173m</strain>
    </source>
</reference>
<accession>A0AAD6U648</accession>
<feature type="compositionally biased region" description="Basic and acidic residues" evidence="1">
    <location>
        <begin position="53"/>
        <end position="62"/>
    </location>
</feature>
<name>A0AAD6U648_9AGAR</name>
<evidence type="ECO:0000256" key="1">
    <source>
        <dbReference type="SAM" id="MobiDB-lite"/>
    </source>
</evidence>
<sequence>MKLEDDSEPCTTDTGIKTDPLAVAHSLGPNSDVPDSKSEKVPKHEQPQPTMVDSKKEVKNEDSVSSQSGLFPLNPEPKEEVGKLTLQLIVGDNSNLKEAVGVLKSDPTTPNIGANDSVKEMALEVLKVDPAPPFIKSEQDAVLLRDACPPETKLKHEDIKINPSELPSIEGVILDAARTNPTTKSATGVATEPQVEDQESDTKDVPTTGVPALSTAQDIQMDPYESGSQPLEVHTPPNRAPQSKNHL</sequence>
<feature type="compositionally biased region" description="Basic and acidic residues" evidence="1">
    <location>
        <begin position="34"/>
        <end position="46"/>
    </location>
</feature>
<proteinExistence type="predicted"/>
<dbReference type="Proteomes" id="UP001222325">
    <property type="component" value="Unassembled WGS sequence"/>
</dbReference>